<evidence type="ECO:0000256" key="9">
    <source>
        <dbReference type="RuleBase" id="RU003945"/>
    </source>
</evidence>
<feature type="region of interest" description="Disordered" evidence="10">
    <location>
        <begin position="84"/>
        <end position="125"/>
    </location>
</feature>
<feature type="compositionally biased region" description="Low complexity" evidence="10">
    <location>
        <begin position="41"/>
        <end position="55"/>
    </location>
</feature>
<evidence type="ECO:0000256" key="11">
    <source>
        <dbReference type="SAM" id="Phobius"/>
    </source>
</evidence>
<evidence type="ECO:0000313" key="14">
    <source>
        <dbReference type="Proteomes" id="UP000245771"/>
    </source>
</evidence>
<evidence type="ECO:0000256" key="1">
    <source>
        <dbReference type="ARBA" id="ARBA00004448"/>
    </source>
</evidence>
<dbReference type="Pfam" id="PF02096">
    <property type="entry name" value="60KD_IMP"/>
    <property type="match status" value="1"/>
</dbReference>
<dbReference type="GO" id="GO:0032977">
    <property type="term" value="F:membrane insertase activity"/>
    <property type="evidence" value="ECO:0007669"/>
    <property type="project" value="InterPro"/>
</dbReference>
<dbReference type="GO" id="GO:0005743">
    <property type="term" value="C:mitochondrial inner membrane"/>
    <property type="evidence" value="ECO:0007669"/>
    <property type="project" value="UniProtKB-SubCell"/>
</dbReference>
<feature type="compositionally biased region" description="Polar residues" evidence="10">
    <location>
        <begin position="106"/>
        <end position="122"/>
    </location>
</feature>
<feature type="domain" description="Membrane insertase YidC/Oxa/ALB C-terminal" evidence="12">
    <location>
        <begin position="181"/>
        <end position="378"/>
    </location>
</feature>
<keyword evidence="14" id="KW-1185">Reference proteome</keyword>
<dbReference type="GeneID" id="37021014"/>
<evidence type="ECO:0000256" key="5">
    <source>
        <dbReference type="ARBA" id="ARBA00022946"/>
    </source>
</evidence>
<dbReference type="OrthoDB" id="2148490at2759"/>
<sequence length="469" mass="51075">MVLKVLTGLRQAGQITLSRSSNVQQQAFRQQQRSITGLIGTSSPSRTTTSVSRSPNAFRTGLLNQSTLNATGLGSARHLSLWPFSKETQPSPSNEVLPNASDAKTENLSPQEATFTSATSPSDPLAAADLANEAGHINESVAHATEQVQTLADLGQLSSWPNVQAAQRVLDWLVEATGMPWWLTIAAVTLSVRILVLPLVLKGQKNAILLANIQPQMNTYMKDIQYAKQTGDNQLMAKSATSIQQLMKDNDCHPLKSLIVPAVQAPLFMTFFFALRGLADAGLPAMKTGGLSWFTDLTVADPTCVLPILSSLSMLLVLETGAEMGTSGGNTTPQAKTMRNVFRVVTVLAIPFIWNFPTAVFCYWLTNGCLSLLQLLTLNLSGVRKALKLPERVVHEPEKFEGKGKELGFWDSISAGTSSQQKHTVQVIRKNRNAIPSVVQEQRGMDESRERALKKIAARSNSNDQEKRK</sequence>
<dbReference type="STRING" id="1280837.A0A316V9N9"/>
<evidence type="ECO:0000256" key="3">
    <source>
        <dbReference type="ARBA" id="ARBA00022692"/>
    </source>
</evidence>
<dbReference type="EMBL" id="KZ819604">
    <property type="protein sequence ID" value="PWN34206.1"/>
    <property type="molecule type" value="Genomic_DNA"/>
</dbReference>
<dbReference type="InParanoid" id="A0A316V9N9"/>
<dbReference type="Proteomes" id="UP000245771">
    <property type="component" value="Unassembled WGS sequence"/>
</dbReference>
<feature type="transmembrane region" description="Helical" evidence="11">
    <location>
        <begin position="340"/>
        <end position="357"/>
    </location>
</feature>
<feature type="compositionally biased region" description="Polar residues" evidence="10">
    <location>
        <begin position="86"/>
        <end position="96"/>
    </location>
</feature>
<keyword evidence="6 11" id="KW-1133">Transmembrane helix</keyword>
<dbReference type="CDD" id="cd20069">
    <property type="entry name" value="5TM_Oxa1-like"/>
    <property type="match status" value="1"/>
</dbReference>
<evidence type="ECO:0000256" key="4">
    <source>
        <dbReference type="ARBA" id="ARBA00022792"/>
    </source>
</evidence>
<evidence type="ECO:0000256" key="8">
    <source>
        <dbReference type="ARBA" id="ARBA00023136"/>
    </source>
</evidence>
<dbReference type="AlphaFoldDB" id="A0A316V9N9"/>
<keyword evidence="8 11" id="KW-0472">Membrane</keyword>
<dbReference type="GO" id="GO:0032979">
    <property type="term" value="P:protein insertion into mitochondrial inner membrane from matrix"/>
    <property type="evidence" value="ECO:0007669"/>
    <property type="project" value="TreeGrafter"/>
</dbReference>
<feature type="transmembrane region" description="Helical" evidence="11">
    <location>
        <begin position="181"/>
        <end position="201"/>
    </location>
</feature>
<dbReference type="PANTHER" id="PTHR12428">
    <property type="entry name" value="OXA1"/>
    <property type="match status" value="1"/>
</dbReference>
<protein>
    <recommendedName>
        <fullName evidence="12">Membrane insertase YidC/Oxa/ALB C-terminal domain-containing protein</fullName>
    </recommendedName>
</protein>
<reference evidence="13 14" key="1">
    <citation type="journal article" date="2018" name="Mol. Biol. Evol.">
        <title>Broad Genomic Sampling Reveals a Smut Pathogenic Ancestry of the Fungal Clade Ustilaginomycotina.</title>
        <authorList>
            <person name="Kijpornyongpan T."/>
            <person name="Mondo S.J."/>
            <person name="Barry K."/>
            <person name="Sandor L."/>
            <person name="Lee J."/>
            <person name="Lipzen A."/>
            <person name="Pangilinan J."/>
            <person name="LaButti K."/>
            <person name="Hainaut M."/>
            <person name="Henrissat B."/>
            <person name="Grigoriev I.V."/>
            <person name="Spatafora J.W."/>
            <person name="Aime M.C."/>
        </authorList>
    </citation>
    <scope>NUCLEOTIDE SEQUENCE [LARGE SCALE GENOMIC DNA]</scope>
    <source>
        <strain evidence="13 14">MCA 3882</strain>
    </source>
</reference>
<gene>
    <name evidence="13" type="ORF">FA14DRAFT_161683</name>
</gene>
<dbReference type="InterPro" id="IPR028055">
    <property type="entry name" value="YidC/Oxa/ALB_C"/>
</dbReference>
<organism evidence="13 14">
    <name type="scientific">Meira miltonrushii</name>
    <dbReference type="NCBI Taxonomy" id="1280837"/>
    <lineage>
        <taxon>Eukaryota</taxon>
        <taxon>Fungi</taxon>
        <taxon>Dikarya</taxon>
        <taxon>Basidiomycota</taxon>
        <taxon>Ustilaginomycotina</taxon>
        <taxon>Exobasidiomycetes</taxon>
        <taxon>Exobasidiales</taxon>
        <taxon>Brachybasidiaceae</taxon>
        <taxon>Meira</taxon>
    </lineage>
</organism>
<comment type="subcellular location">
    <subcellularLocation>
        <location evidence="9">Membrane</location>
        <topology evidence="9">Multi-pass membrane protein</topology>
    </subcellularLocation>
    <subcellularLocation>
        <location evidence="1">Mitochondrion inner membrane</location>
        <topology evidence="1">Multi-pass membrane protein</topology>
    </subcellularLocation>
</comment>
<proteinExistence type="inferred from homology"/>
<evidence type="ECO:0000256" key="7">
    <source>
        <dbReference type="ARBA" id="ARBA00023128"/>
    </source>
</evidence>
<dbReference type="RefSeq" id="XP_025354508.1">
    <property type="nucleotide sequence ID" value="XM_025499233.1"/>
</dbReference>
<dbReference type="InterPro" id="IPR001708">
    <property type="entry name" value="YidC/ALB3/OXA1/COX18"/>
</dbReference>
<name>A0A316V9N9_9BASI</name>
<keyword evidence="4" id="KW-0999">Mitochondrion inner membrane</keyword>
<evidence type="ECO:0000313" key="13">
    <source>
        <dbReference type="EMBL" id="PWN34206.1"/>
    </source>
</evidence>
<keyword evidence="5" id="KW-0809">Transit peptide</keyword>
<feature type="transmembrane region" description="Helical" evidence="11">
    <location>
        <begin position="299"/>
        <end position="319"/>
    </location>
</feature>
<evidence type="ECO:0000256" key="2">
    <source>
        <dbReference type="ARBA" id="ARBA00009877"/>
    </source>
</evidence>
<evidence type="ECO:0000256" key="10">
    <source>
        <dbReference type="SAM" id="MobiDB-lite"/>
    </source>
</evidence>
<evidence type="ECO:0000256" key="6">
    <source>
        <dbReference type="ARBA" id="ARBA00022989"/>
    </source>
</evidence>
<dbReference type="PANTHER" id="PTHR12428:SF66">
    <property type="entry name" value="MITOCHONDRIAL INNER MEMBRANE PROTEIN OXA1L"/>
    <property type="match status" value="1"/>
</dbReference>
<accession>A0A316V9N9</accession>
<feature type="region of interest" description="Disordered" evidence="10">
    <location>
        <begin position="38"/>
        <end position="57"/>
    </location>
</feature>
<keyword evidence="3 9" id="KW-0812">Transmembrane</keyword>
<keyword evidence="7" id="KW-0496">Mitochondrion</keyword>
<feature type="transmembrane region" description="Helical" evidence="11">
    <location>
        <begin position="258"/>
        <end position="279"/>
    </location>
</feature>
<evidence type="ECO:0000259" key="12">
    <source>
        <dbReference type="Pfam" id="PF02096"/>
    </source>
</evidence>
<comment type="similarity">
    <text evidence="2 9">Belongs to the OXA1/ALB3/YidC family.</text>
</comment>